<evidence type="ECO:0000313" key="2">
    <source>
        <dbReference type="Proteomes" id="UP000324222"/>
    </source>
</evidence>
<dbReference type="AlphaFoldDB" id="A0A5B7H4A0"/>
<accession>A0A5B7H4A0</accession>
<dbReference type="EMBL" id="VSRR010021450">
    <property type="protein sequence ID" value="MPC63948.1"/>
    <property type="molecule type" value="Genomic_DNA"/>
</dbReference>
<dbReference type="Proteomes" id="UP000324222">
    <property type="component" value="Unassembled WGS sequence"/>
</dbReference>
<reference evidence="1 2" key="1">
    <citation type="submission" date="2019-05" db="EMBL/GenBank/DDBJ databases">
        <title>Another draft genome of Portunus trituberculatus and its Hox gene families provides insights of decapod evolution.</title>
        <authorList>
            <person name="Jeong J.-H."/>
            <person name="Song I."/>
            <person name="Kim S."/>
            <person name="Choi T."/>
            <person name="Kim D."/>
            <person name="Ryu S."/>
            <person name="Kim W."/>
        </authorList>
    </citation>
    <scope>NUCLEOTIDE SEQUENCE [LARGE SCALE GENOMIC DNA]</scope>
    <source>
        <tissue evidence="1">Muscle</tissue>
    </source>
</reference>
<proteinExistence type="predicted"/>
<comment type="caution">
    <text evidence="1">The sequence shown here is derived from an EMBL/GenBank/DDBJ whole genome shotgun (WGS) entry which is preliminary data.</text>
</comment>
<keyword evidence="2" id="KW-1185">Reference proteome</keyword>
<gene>
    <name evidence="1" type="ORF">E2C01_058056</name>
</gene>
<evidence type="ECO:0000313" key="1">
    <source>
        <dbReference type="EMBL" id="MPC63948.1"/>
    </source>
</evidence>
<sequence length="50" mass="5644">MTSLMRQINGAIWCGVWTGAGGWQERRRNSVKKQMGSELRESSVPMFTQG</sequence>
<protein>
    <submittedName>
        <fullName evidence="1">Uncharacterized protein</fullName>
    </submittedName>
</protein>
<name>A0A5B7H4A0_PORTR</name>
<organism evidence="1 2">
    <name type="scientific">Portunus trituberculatus</name>
    <name type="common">Swimming crab</name>
    <name type="synonym">Neptunus trituberculatus</name>
    <dbReference type="NCBI Taxonomy" id="210409"/>
    <lineage>
        <taxon>Eukaryota</taxon>
        <taxon>Metazoa</taxon>
        <taxon>Ecdysozoa</taxon>
        <taxon>Arthropoda</taxon>
        <taxon>Crustacea</taxon>
        <taxon>Multicrustacea</taxon>
        <taxon>Malacostraca</taxon>
        <taxon>Eumalacostraca</taxon>
        <taxon>Eucarida</taxon>
        <taxon>Decapoda</taxon>
        <taxon>Pleocyemata</taxon>
        <taxon>Brachyura</taxon>
        <taxon>Eubrachyura</taxon>
        <taxon>Portunoidea</taxon>
        <taxon>Portunidae</taxon>
        <taxon>Portuninae</taxon>
        <taxon>Portunus</taxon>
    </lineage>
</organism>